<feature type="transmembrane region" description="Helical" evidence="1">
    <location>
        <begin position="7"/>
        <end position="35"/>
    </location>
</feature>
<feature type="transmembrane region" description="Helical" evidence="1">
    <location>
        <begin position="47"/>
        <end position="71"/>
    </location>
</feature>
<feature type="transmembrane region" description="Helical" evidence="1">
    <location>
        <begin position="252"/>
        <end position="271"/>
    </location>
</feature>
<evidence type="ECO:0000313" key="2">
    <source>
        <dbReference type="EMBL" id="KAK4228091.1"/>
    </source>
</evidence>
<keyword evidence="1" id="KW-0472">Membrane</keyword>
<keyword evidence="1" id="KW-0812">Transmembrane</keyword>
<organism evidence="2 3">
    <name type="scientific">Podospora fimiseda</name>
    <dbReference type="NCBI Taxonomy" id="252190"/>
    <lineage>
        <taxon>Eukaryota</taxon>
        <taxon>Fungi</taxon>
        <taxon>Dikarya</taxon>
        <taxon>Ascomycota</taxon>
        <taxon>Pezizomycotina</taxon>
        <taxon>Sordariomycetes</taxon>
        <taxon>Sordariomycetidae</taxon>
        <taxon>Sordariales</taxon>
        <taxon>Podosporaceae</taxon>
        <taxon>Podospora</taxon>
    </lineage>
</organism>
<feature type="transmembrane region" description="Helical" evidence="1">
    <location>
        <begin position="83"/>
        <end position="103"/>
    </location>
</feature>
<evidence type="ECO:0000313" key="3">
    <source>
        <dbReference type="Proteomes" id="UP001301958"/>
    </source>
</evidence>
<feature type="non-terminal residue" evidence="2">
    <location>
        <position position="340"/>
    </location>
</feature>
<feature type="transmembrane region" description="Helical" evidence="1">
    <location>
        <begin position="291"/>
        <end position="314"/>
    </location>
</feature>
<name>A0AAN7GVV4_9PEZI</name>
<reference evidence="2" key="1">
    <citation type="journal article" date="2023" name="Mol. Phylogenet. Evol.">
        <title>Genome-scale phylogeny and comparative genomics of the fungal order Sordariales.</title>
        <authorList>
            <person name="Hensen N."/>
            <person name="Bonometti L."/>
            <person name="Westerberg I."/>
            <person name="Brannstrom I.O."/>
            <person name="Guillou S."/>
            <person name="Cros-Aarteil S."/>
            <person name="Calhoun S."/>
            <person name="Haridas S."/>
            <person name="Kuo A."/>
            <person name="Mondo S."/>
            <person name="Pangilinan J."/>
            <person name="Riley R."/>
            <person name="LaButti K."/>
            <person name="Andreopoulos B."/>
            <person name="Lipzen A."/>
            <person name="Chen C."/>
            <person name="Yan M."/>
            <person name="Daum C."/>
            <person name="Ng V."/>
            <person name="Clum A."/>
            <person name="Steindorff A."/>
            <person name="Ohm R.A."/>
            <person name="Martin F."/>
            <person name="Silar P."/>
            <person name="Natvig D.O."/>
            <person name="Lalanne C."/>
            <person name="Gautier V."/>
            <person name="Ament-Velasquez S.L."/>
            <person name="Kruys A."/>
            <person name="Hutchinson M.I."/>
            <person name="Powell A.J."/>
            <person name="Barry K."/>
            <person name="Miller A.N."/>
            <person name="Grigoriev I.V."/>
            <person name="Debuchy R."/>
            <person name="Gladieux P."/>
            <person name="Hiltunen Thoren M."/>
            <person name="Johannesson H."/>
        </authorList>
    </citation>
    <scope>NUCLEOTIDE SEQUENCE</scope>
    <source>
        <strain evidence="2">CBS 990.96</strain>
    </source>
</reference>
<proteinExistence type="predicted"/>
<evidence type="ECO:0000256" key="1">
    <source>
        <dbReference type="SAM" id="Phobius"/>
    </source>
</evidence>
<protein>
    <submittedName>
        <fullName evidence="2">Uncharacterized protein</fullName>
    </submittedName>
</protein>
<keyword evidence="1" id="KW-1133">Transmembrane helix</keyword>
<dbReference type="AlphaFoldDB" id="A0AAN7GVV4"/>
<accession>A0AAN7GVV4</accession>
<dbReference type="Proteomes" id="UP001301958">
    <property type="component" value="Unassembled WGS sequence"/>
</dbReference>
<dbReference type="EMBL" id="MU865323">
    <property type="protein sequence ID" value="KAK4228091.1"/>
    <property type="molecule type" value="Genomic_DNA"/>
</dbReference>
<feature type="transmembrane region" description="Helical" evidence="1">
    <location>
        <begin position="123"/>
        <end position="146"/>
    </location>
</feature>
<comment type="caution">
    <text evidence="2">The sequence shown here is derived from an EMBL/GenBank/DDBJ whole genome shotgun (WGS) entry which is preliminary data.</text>
</comment>
<reference evidence="2" key="2">
    <citation type="submission" date="2023-05" db="EMBL/GenBank/DDBJ databases">
        <authorList>
            <consortium name="Lawrence Berkeley National Laboratory"/>
            <person name="Steindorff A."/>
            <person name="Hensen N."/>
            <person name="Bonometti L."/>
            <person name="Westerberg I."/>
            <person name="Brannstrom I.O."/>
            <person name="Guillou S."/>
            <person name="Cros-Aarteil S."/>
            <person name="Calhoun S."/>
            <person name="Haridas S."/>
            <person name="Kuo A."/>
            <person name="Mondo S."/>
            <person name="Pangilinan J."/>
            <person name="Riley R."/>
            <person name="Labutti K."/>
            <person name="Andreopoulos B."/>
            <person name="Lipzen A."/>
            <person name="Chen C."/>
            <person name="Yanf M."/>
            <person name="Daum C."/>
            <person name="Ng V."/>
            <person name="Clum A."/>
            <person name="Ohm R."/>
            <person name="Martin F."/>
            <person name="Silar P."/>
            <person name="Natvig D."/>
            <person name="Lalanne C."/>
            <person name="Gautier V."/>
            <person name="Ament-Velasquez S.L."/>
            <person name="Kruys A."/>
            <person name="Hutchinson M.I."/>
            <person name="Powell A.J."/>
            <person name="Barry K."/>
            <person name="Miller A.N."/>
            <person name="Grigoriev I.V."/>
            <person name="Debuchy R."/>
            <person name="Gladieux P."/>
            <person name="Thoren M.H."/>
            <person name="Johannesson H."/>
        </authorList>
    </citation>
    <scope>NUCLEOTIDE SEQUENCE</scope>
    <source>
        <strain evidence="2">CBS 990.96</strain>
    </source>
</reference>
<sequence length="340" mass="37390">MPTKTAFWIRITILIVSLMLSGANLAIGGVFLIFIRASKLDPSPTPFTILGAISASLFGVSILDLTITALFSFRRSKTFLPGAAALLLAVAEIALGTVAIVYVSKSSRATRGEIPFPYQLAHATSSLSIARAFFHFLSLAATLIVIGPLKLGDSYQPVVSKKRSQRREDPQYVDTTETNIGVLSALAKEHALRSQTHPQGSGHRVNAIPNTQQIPAAVNKALPPVEPRLNPTVSYWTDPTSRLLSFVRRRPVKVYLIIMLVFECIAFRGGQDLAQRGYTISSDPRVKTPQWGFYIQFISPAIHFLWAIMMASTIRSRTLPSRRIFNLEVSKLLSWITAGL</sequence>
<keyword evidence="3" id="KW-1185">Reference proteome</keyword>
<gene>
    <name evidence="2" type="ORF">QBC38DRAFT_498859</name>
</gene>